<dbReference type="EMBL" id="FMAE01000031">
    <property type="protein sequence ID" value="SCB52335.1"/>
    <property type="molecule type" value="Genomic_DNA"/>
</dbReference>
<gene>
    <name evidence="1" type="ORF">GA0061099_10313</name>
</gene>
<name>A0A1C3XJK6_9BRAD</name>
<evidence type="ECO:0000313" key="1">
    <source>
        <dbReference type="EMBL" id="SCB52335.1"/>
    </source>
</evidence>
<dbReference type="AlphaFoldDB" id="A0A1C3XJK6"/>
<dbReference type="Proteomes" id="UP000183174">
    <property type="component" value="Unassembled WGS sequence"/>
</dbReference>
<sequence>MKANNPDWTAPRGNQDWRDDELMLAVVWLKSFVPRREMEQRLDVAKANLLAAQERMRAGVMGPLFDPADTAAWYILQAETFATDRALWTPEGTMRVVPFLSRIGKELKRLLSVKGVEDRAARMMLQERRQPDSIILEMLVALAYRRRGWSRVEFVPETPGRGQTPDMYVFRTGSRWAAECKRLVPSTYAAREKSRGTVLAQPVHQLCLEIGESLIVEVKYQVELNKIEDDYLLRHVRSAIERRSLTPWKDEVATGRVRPIEWTLLRRILAKDYVYFDGSRMIELLAGRYIHTADHSMAAKWRPAPLRPTYADAVYQASGVSWVSESETAVRQKARHFRSTIANAERQLPSDRPGVIHVGIETSAGSEVDFTRHFFNTMQARTFAPATSRLRWVYANYFVPEATTRENETWAITETMVPYKIGHHRTRWPLPGHMLVSPEDGSESGVIPSAALVRTKRDRAKSGTSSGLAQLVASNIKGPIRP</sequence>
<evidence type="ECO:0000313" key="2">
    <source>
        <dbReference type="Proteomes" id="UP000183174"/>
    </source>
</evidence>
<accession>A0A1C3XJK6</accession>
<protein>
    <submittedName>
        <fullName evidence="1">Uncharacterized protein</fullName>
    </submittedName>
</protein>
<proteinExistence type="predicted"/>
<reference evidence="1 2" key="1">
    <citation type="submission" date="2016-08" db="EMBL/GenBank/DDBJ databases">
        <authorList>
            <person name="Seilhamer J.J."/>
        </authorList>
    </citation>
    <scope>NUCLEOTIDE SEQUENCE [LARGE SCALE GENOMIC DNA]</scope>
    <source>
        <strain evidence="1 2">CCBAU 10071</strain>
    </source>
</reference>
<dbReference type="RefSeq" id="WP_074448494.1">
    <property type="nucleotide sequence ID" value="NZ_FMAE01000031.1"/>
</dbReference>
<organism evidence="1 2">
    <name type="scientific">Bradyrhizobium yuanmingense</name>
    <dbReference type="NCBI Taxonomy" id="108015"/>
    <lineage>
        <taxon>Bacteria</taxon>
        <taxon>Pseudomonadati</taxon>
        <taxon>Pseudomonadota</taxon>
        <taxon>Alphaproteobacteria</taxon>
        <taxon>Hyphomicrobiales</taxon>
        <taxon>Nitrobacteraceae</taxon>
        <taxon>Bradyrhizobium</taxon>
    </lineage>
</organism>